<dbReference type="RefSeq" id="WP_048194172.1">
    <property type="nucleotide sequence ID" value="NZ_CAAGSM010000003.1"/>
</dbReference>
<gene>
    <name evidence="1" type="ORF">LI82_06525</name>
</gene>
<reference evidence="1 2" key="1">
    <citation type="submission" date="2014-09" db="EMBL/GenBank/DDBJ databases">
        <title>Draft genome sequence of an obligately methylotrophic methanogen, Methanococcoides methylutens, isolated from marine sediment.</title>
        <authorList>
            <person name="Guan Y."/>
            <person name="Ngugi D.K."/>
            <person name="Blom J."/>
            <person name="Ali S."/>
            <person name="Ferry J.G."/>
            <person name="Stingl U."/>
        </authorList>
    </citation>
    <scope>NUCLEOTIDE SEQUENCE [LARGE SCALE GENOMIC DNA]</scope>
    <source>
        <strain evidence="1 2">DSM 2657</strain>
    </source>
</reference>
<evidence type="ECO:0000313" key="2">
    <source>
        <dbReference type="Proteomes" id="UP000029859"/>
    </source>
</evidence>
<dbReference type="Proteomes" id="UP000029859">
    <property type="component" value="Unassembled WGS sequence"/>
</dbReference>
<name>A0A099T3Y4_METMT</name>
<dbReference type="SUPFAM" id="SSF46689">
    <property type="entry name" value="Homeodomain-like"/>
    <property type="match status" value="1"/>
</dbReference>
<organism evidence="1 2">
    <name type="scientific">Methanococcoides methylutens</name>
    <dbReference type="NCBI Taxonomy" id="2226"/>
    <lineage>
        <taxon>Archaea</taxon>
        <taxon>Methanobacteriati</taxon>
        <taxon>Methanobacteriota</taxon>
        <taxon>Stenosarchaea group</taxon>
        <taxon>Methanomicrobia</taxon>
        <taxon>Methanosarcinales</taxon>
        <taxon>Methanosarcinaceae</taxon>
        <taxon>Methanococcoides</taxon>
    </lineage>
</organism>
<dbReference type="EMBL" id="JRHO01000010">
    <property type="protein sequence ID" value="KGK98936.1"/>
    <property type="molecule type" value="Genomic_DNA"/>
</dbReference>
<dbReference type="InterPro" id="IPR009057">
    <property type="entry name" value="Homeodomain-like_sf"/>
</dbReference>
<comment type="caution">
    <text evidence="1">The sequence shown here is derived from an EMBL/GenBank/DDBJ whole genome shotgun (WGS) entry which is preliminary data.</text>
</comment>
<dbReference type="AlphaFoldDB" id="A0A099T3Y4"/>
<accession>A0A099T3Y4</accession>
<sequence length="136" mass="15859">MVKTEMIPIQKKLTHQELNKRIRYIETLIKVLDRLYFIRYRYMGDSVEEAASKVGVTKKVAYVWQKRWNKDGYAGLLPRHGGGRPSKLSEDQKSDLKIYLRVQKSLTTAQVASLIKEKFGVEYSLKQVRIILKSLN</sequence>
<protein>
    <submittedName>
        <fullName evidence="1">Transposase</fullName>
    </submittedName>
</protein>
<dbReference type="Pfam" id="PF13565">
    <property type="entry name" value="HTH_32"/>
    <property type="match status" value="1"/>
</dbReference>
<keyword evidence="2" id="KW-1185">Reference proteome</keyword>
<proteinExistence type="predicted"/>
<dbReference type="OrthoDB" id="195008at2157"/>
<evidence type="ECO:0000313" key="1">
    <source>
        <dbReference type="EMBL" id="KGK98936.1"/>
    </source>
</evidence>